<organism evidence="1 2">
    <name type="scientific">Cudoniella acicularis</name>
    <dbReference type="NCBI Taxonomy" id="354080"/>
    <lineage>
        <taxon>Eukaryota</taxon>
        <taxon>Fungi</taxon>
        <taxon>Dikarya</taxon>
        <taxon>Ascomycota</taxon>
        <taxon>Pezizomycotina</taxon>
        <taxon>Leotiomycetes</taxon>
        <taxon>Helotiales</taxon>
        <taxon>Tricladiaceae</taxon>
        <taxon>Cudoniella</taxon>
    </lineage>
</organism>
<keyword evidence="2" id="KW-1185">Reference proteome</keyword>
<proteinExistence type="predicted"/>
<reference evidence="1 2" key="1">
    <citation type="submission" date="2020-03" db="EMBL/GenBank/DDBJ databases">
        <title>Draft Genome Sequence of Cudoniella acicularis.</title>
        <authorList>
            <person name="Buettner E."/>
            <person name="Kellner H."/>
        </authorList>
    </citation>
    <scope>NUCLEOTIDE SEQUENCE [LARGE SCALE GENOMIC DNA]</scope>
    <source>
        <strain evidence="1 2">DSM 108380</strain>
    </source>
</reference>
<dbReference type="Proteomes" id="UP000566819">
    <property type="component" value="Unassembled WGS sequence"/>
</dbReference>
<dbReference type="OrthoDB" id="2151789at2759"/>
<protein>
    <submittedName>
        <fullName evidence="1">Uncharacterized protein</fullName>
    </submittedName>
</protein>
<sequence>MMQLSAMLNAFSGFMSSQNFDPHADMIFAVGYSNPGGIQSLNLGLQYTKPIVNPPVFQPFVNISQKIFSTLRIANMSSLVIEEDTHNPYGFRQPHMEVTFAHSPDIYSRTHTLFNASTALVASVQGVNYFLILQPSPALSEQNILGLKAADGRDVLALLSISYNDSTDDSTVANAVKSFFSNLKALAANLGVDRSFIYLNYAAPFQDPISGYGAANKARLQSASLKYDSYGLLQTGVSGGFKLFP</sequence>
<dbReference type="AlphaFoldDB" id="A0A8H4RDR0"/>
<comment type="caution">
    <text evidence="1">The sequence shown here is derived from an EMBL/GenBank/DDBJ whole genome shotgun (WGS) entry which is preliminary data.</text>
</comment>
<evidence type="ECO:0000313" key="2">
    <source>
        <dbReference type="Proteomes" id="UP000566819"/>
    </source>
</evidence>
<accession>A0A8H4RDR0</accession>
<evidence type="ECO:0000313" key="1">
    <source>
        <dbReference type="EMBL" id="KAF4626844.1"/>
    </source>
</evidence>
<gene>
    <name evidence="1" type="ORF">G7Y89_g11318</name>
</gene>
<dbReference type="EMBL" id="JAAMPI010001074">
    <property type="protein sequence ID" value="KAF4626844.1"/>
    <property type="molecule type" value="Genomic_DNA"/>
</dbReference>
<name>A0A8H4RDR0_9HELO</name>